<feature type="disulfide bond" evidence="11">
    <location>
        <begin position="1727"/>
        <end position="1736"/>
    </location>
</feature>
<feature type="domain" description="Laminin EGF-like" evidence="13">
    <location>
        <begin position="1216"/>
        <end position="1261"/>
    </location>
</feature>
<evidence type="ECO:0000256" key="8">
    <source>
        <dbReference type="ARBA" id="ARBA00023180"/>
    </source>
</evidence>
<protein>
    <recommendedName>
        <fullName evidence="18">Laminin subunit alpha-1</fullName>
    </recommendedName>
</protein>
<feature type="domain" description="Laminin N-terminal" evidence="15">
    <location>
        <begin position="72"/>
        <end position="333"/>
    </location>
</feature>
<dbReference type="InterPro" id="IPR008211">
    <property type="entry name" value="Laminin_N"/>
</dbReference>
<organism evidence="16 17">
    <name type="scientific">Orchesella dallaii</name>
    <dbReference type="NCBI Taxonomy" id="48710"/>
    <lineage>
        <taxon>Eukaryota</taxon>
        <taxon>Metazoa</taxon>
        <taxon>Ecdysozoa</taxon>
        <taxon>Arthropoda</taxon>
        <taxon>Hexapoda</taxon>
        <taxon>Collembola</taxon>
        <taxon>Entomobryomorpha</taxon>
        <taxon>Entomobryoidea</taxon>
        <taxon>Orchesellidae</taxon>
        <taxon>Orchesellinae</taxon>
        <taxon>Orchesella</taxon>
    </lineage>
</organism>
<feature type="domain" description="Laminin EGF-like" evidence="13">
    <location>
        <begin position="461"/>
        <end position="520"/>
    </location>
</feature>
<dbReference type="PROSITE" id="PS00022">
    <property type="entry name" value="EGF_1"/>
    <property type="match status" value="1"/>
</dbReference>
<feature type="disulfide bond" evidence="11">
    <location>
        <begin position="1093"/>
        <end position="1102"/>
    </location>
</feature>
<feature type="domain" description="Laminin IV type A" evidence="14">
    <location>
        <begin position="1332"/>
        <end position="1561"/>
    </location>
</feature>
<evidence type="ECO:0000259" key="15">
    <source>
        <dbReference type="PROSITE" id="PS51117"/>
    </source>
</evidence>
<dbReference type="Pfam" id="PF02210">
    <property type="entry name" value="Laminin_G_2"/>
    <property type="match status" value="5"/>
</dbReference>
<evidence type="ECO:0000256" key="6">
    <source>
        <dbReference type="ARBA" id="ARBA00022869"/>
    </source>
</evidence>
<dbReference type="Gene3D" id="2.60.120.260">
    <property type="entry name" value="Galactose-binding domain-like"/>
    <property type="match status" value="1"/>
</dbReference>
<keyword evidence="2" id="KW-0964">Secreted</keyword>
<feature type="domain" description="Laminin EGF-like" evidence="13">
    <location>
        <begin position="812"/>
        <end position="861"/>
    </location>
</feature>
<gene>
    <name evidence="16" type="ORF">ODALV1_LOCUS23098</name>
</gene>
<keyword evidence="4" id="KW-0732">Signal</keyword>
<dbReference type="SUPFAM" id="SSF57196">
    <property type="entry name" value="EGF/Laminin"/>
    <property type="match status" value="13"/>
</dbReference>
<keyword evidence="9 11" id="KW-0424">Laminin EGF-like domain</keyword>
<dbReference type="SUPFAM" id="SSF49899">
    <property type="entry name" value="Concanavalin A-like lectins/glucanases"/>
    <property type="match status" value="5"/>
</dbReference>
<dbReference type="Pfam" id="PF00053">
    <property type="entry name" value="EGF_laminin"/>
    <property type="match status" value="15"/>
</dbReference>
<feature type="domain" description="Laminin EGF-like" evidence="13">
    <location>
        <begin position="975"/>
        <end position="1022"/>
    </location>
</feature>
<comment type="caution">
    <text evidence="11">Lacks conserved residue(s) required for the propagation of feature annotation.</text>
</comment>
<evidence type="ECO:0000259" key="12">
    <source>
        <dbReference type="PROSITE" id="PS50025"/>
    </source>
</evidence>
<dbReference type="Pfam" id="PF24973">
    <property type="entry name" value="EGF_LMN_ATRN"/>
    <property type="match status" value="2"/>
</dbReference>
<feature type="domain" description="Laminin EGF-like" evidence="13">
    <location>
        <begin position="1071"/>
        <end position="1120"/>
    </location>
</feature>
<evidence type="ECO:0000313" key="16">
    <source>
        <dbReference type="EMBL" id="CAL8129342.1"/>
    </source>
</evidence>
<comment type="caution">
    <text evidence="16">The sequence shown here is derived from an EMBL/GenBank/DDBJ whole genome shotgun (WGS) entry which is preliminary data.</text>
</comment>
<feature type="disulfide bond" evidence="11">
    <location>
        <begin position="1706"/>
        <end position="1718"/>
    </location>
</feature>
<feature type="disulfide bond" evidence="10">
    <location>
        <begin position="3288"/>
        <end position="3315"/>
    </location>
</feature>
<dbReference type="CDD" id="cd00055">
    <property type="entry name" value="EGF_Lam"/>
    <property type="match status" value="17"/>
</dbReference>
<keyword evidence="3" id="KW-0272">Extracellular matrix</keyword>
<dbReference type="InterPro" id="IPR002049">
    <property type="entry name" value="LE_dom"/>
</dbReference>
<feature type="disulfide bond" evidence="11">
    <location>
        <begin position="1291"/>
        <end position="1300"/>
    </location>
</feature>
<keyword evidence="5" id="KW-0677">Repeat</keyword>
<evidence type="ECO:0000256" key="11">
    <source>
        <dbReference type="PROSITE-ProRule" id="PRU00460"/>
    </source>
</evidence>
<feature type="domain" description="Laminin G" evidence="12">
    <location>
        <begin position="2951"/>
        <end position="3126"/>
    </location>
</feature>
<evidence type="ECO:0000256" key="7">
    <source>
        <dbReference type="ARBA" id="ARBA00023157"/>
    </source>
</evidence>
<dbReference type="InterPro" id="IPR056863">
    <property type="entry name" value="LMN_ATRN_NET-like_EGF"/>
</dbReference>
<dbReference type="PANTHER" id="PTHR10574">
    <property type="entry name" value="NETRIN/LAMININ-RELATED"/>
    <property type="match status" value="1"/>
</dbReference>
<dbReference type="Gene3D" id="2.170.300.10">
    <property type="entry name" value="Tie2 ligand-binding domain superfamily"/>
    <property type="match status" value="1"/>
</dbReference>
<dbReference type="Pfam" id="PF00055">
    <property type="entry name" value="Laminin_N"/>
    <property type="match status" value="1"/>
</dbReference>
<feature type="disulfide bond" evidence="11">
    <location>
        <begin position="1025"/>
        <end position="1042"/>
    </location>
</feature>
<feature type="disulfide bond" evidence="11">
    <location>
        <begin position="1216"/>
        <end position="1228"/>
    </location>
</feature>
<evidence type="ECO:0000259" key="13">
    <source>
        <dbReference type="PROSITE" id="PS50027"/>
    </source>
</evidence>
<feature type="domain" description="Laminin EGF-like" evidence="13">
    <location>
        <begin position="1706"/>
        <end position="1752"/>
    </location>
</feature>
<dbReference type="InterPro" id="IPR050440">
    <property type="entry name" value="Laminin/Netrin_ECM"/>
</dbReference>
<name>A0ABP1RJY9_9HEXA</name>
<dbReference type="SMART" id="SM00181">
    <property type="entry name" value="EGF"/>
    <property type="match status" value="10"/>
</dbReference>
<dbReference type="EMBL" id="CAXLJM020000076">
    <property type="protein sequence ID" value="CAL8129342.1"/>
    <property type="molecule type" value="Genomic_DNA"/>
</dbReference>
<keyword evidence="7 11" id="KW-1015">Disulfide bond</keyword>
<evidence type="ECO:0000256" key="5">
    <source>
        <dbReference type="ARBA" id="ARBA00022737"/>
    </source>
</evidence>
<feature type="domain" description="Laminin G" evidence="12">
    <location>
        <begin position="2514"/>
        <end position="2699"/>
    </location>
</feature>
<dbReference type="Pfam" id="PF00052">
    <property type="entry name" value="Laminin_B"/>
    <property type="match status" value="2"/>
</dbReference>
<evidence type="ECO:0000313" key="17">
    <source>
        <dbReference type="Proteomes" id="UP001642540"/>
    </source>
</evidence>
<sequence>MPSSKPFNWATSLGFYAQLQSKSTLVLITTFLAIIAAPCVHSKYFEDSSSNSDEIFHNRRHHHHHQYASNWTEVGISPPVLNLATKAAIEVNATCGEREPENYCKLVEHAYSSGSRGGSGSGARSRASQCQVCDAHSSDKGKRHPIRYTIDGSNRWWQSPSLQNGRQFEWVTITIDLKQIYQVAYIIIKAAISPRPGNWILERSLDGYVYLPWQYYAISDAECWSRYKIRAKAGKPSYNDDEEVICTSYYSQITPFEGGEIHTSLVNGRPGADGPSEALTRFTMARYVRLRLQKIRTLHGDLMNVGGPEGRSLDKSVLRRYFYSIKDISIGGHCVCFGHANECVMENGSESEKCMCQHNTCGDRCDICCPLFNQYPWGAGNSTASARCEPCECYGHAESCVYDSVIHEQRKSRNGHGEFDGGGVCLDCKHNTTGINCEKCVDGYYRPNGVFVDDPNPCVKCDCDPNGSKGSCVGSEEEGQKWGKNAGDCFCKEGYEGPRCSKCAMGFKGFPRCVTCPCHIPGITNMDCDGECRCKTNVEGLHCSTCKSSFFNLIKENPDGCTQCFCHGVTSQCTSSSFPIMQISDVENWFVTDLHGTKTVPATQIGATHQIANEEFASFTEYYWSTNSPIFGGNHIDSYGLKLIFTVSWVRARGDTSGKPIPDYDLILQSANTMLGFSHALHEGNNETVGAVLSEMNCVVLPDVDNHIIEPRQGAQGRPVPCTRYDVMEALSNIRKVLIRAKYHTDQIEGLLHAVHLEKADKNGVVEEGQRMATSVEVCRCPEGYKGASCEECAYGYRKLRKDSWLNECVKCDCNGHSESCDFEGNCLTCDHNTTGDHCQFCKEGFYGDPTTIEDNSACKPCECPLRTSGNNFSPTCKLVIGGGYECNACPLGYEGPYCERCANGYYGNPTQPGDSCKPCACASNMDGGGGGSPDICDHLTGECLVCPRNTIGWNCDECVMGHYGNPLNGSCTSCDCTEIGSLLTGSCHHDTGQCPCKEGFGGRKCDSCLQGHGNVGEGCPTCGCNPLGSSSLKCDQITGQCRCKPGVGGRYCNKCVDNHFGFSSAGCTSCNCNLVGCDSSDLCDINSGQCHCLPHVTGRKCDQCEPGWWNLRSGKGCLRCSCNSLGSFGESCDGETGQCVCKPGVGGRNCDQCFEKHYGMNHLGCKVCDPCDKPGYICDPTSGRCVCPPNTEGEECEKCTVGCWGYTPPRGCEPCNCSQLGSIQPQCSPDTGKCSCANGFEGDKCNQCKFGYFNYPTCTPCNCDHAGTLESECGADNGTCGCSNTGQCVCKENVMGSKCDRCKPGYYGLERNSSEGCMECFCFQRTNKCSQGYFKWQRLGLLSSQNLMVVRTPGASTYLYVQFVGEDRCYVNFAMPSDRHIGISRRLENSLIGINNLLVVPDDAHDVIIEKDISFSHPLYWQLPHIFLGDKVLSYNGYLRFHTETIGGLPTFPSHVLASYPLIQIQGNHRLILEHFPEYSHTNGFYEVRLHEDDWRLKHGPYDGVVDKQVMMVALQNLQHILIRATHSPEVWNASLFNVSLDIAMPSPNGDKTMAHGIEVCDCPPQYNSTSCQNPRIGFYRWYKRDYITSTVIIDLVGEAKRCECNGRANSCDTETGHCQNCADNTAGPRCDICAEGFYGNPSYRCLPCPCPSIWNNHAKTCYKHPYTSQYTCGCKTGYTGKGCDRCDYGFFGKPWERGGQCTSCRCNLYGSVSDECDEITGQCNCKFGVTGRDCSKCQERHVIIGKTCTSCDDQCTGVLLNDLDVMNRTLWGLKVDPDSVLVLRKLGEMDNVSRELVGKVNTVNAVGLFLEDGPRYENLGNMMEFRGMEMKGQCENVEMGSFSIVEKGKVLEQEVRGIKREVEGAIRTLRDYADGRIIPGVNPEWAQKEAGDIVKEMERQGEEIEGVSGQAEEELMEINKLYDVMLQRIFNDSKTGEVFGKMKNIREKLEDLGKLIGGAEKATDDAERTMITAKEYLDMARTNIELVDELILNIDLQAVTTQTTLGEGEYLRTELEQVFFMLEDMVRDFRNTTKELEIRDNVLFDKIPLHRVLYAQPAFDHEAELKMKRNWIEGLFGNKRLNGSESIQGVTAYSRMKEGFDLAWELAKNATRTAEQCSLKINKILAGYSVENMVEDSSRLLNEGLRISGIIENSLSGNFSRCRSQIEGLTWNLKVVNESLRHMNTKLDGFSEADMKMDELFDRIEEIKDTIAETNEGVMETEMRIHTEIKSRLDAIKGGAPFDSVDAAITVSRAEHTIPQIQSGIRSGEQKQQRMSVKRESIEDRLKYLKALVKQSKHKANTVGVSIGPDDTGTCFRVYKWPSIDSATSLLFNFAPTKTDDSLLFYWPSSINNDFIAIEMISLHIKASWDLGSGVKTLVHQTKLSDLSLNSDDPDNWYQISFERIGSSAVLDVKPVSFDPSIPTNSVRSTPVKYINSDEESTLLNLSPGDLLHIGGMSREMRPGLVDNGLSGCLHNIQVNHQPLGLWNFARTEGCAPCVECPNVQAELPSGDLEYYFDGRGYSVINRIRSQTFNSRFFDVSLEFRTFSENGLLFLTVNDTIGQIISIEMKEGKILMNVRHKWDDGRDSLRVETDEEKYNTGEWILLRAVWVYQRGAQTAKLILGKKDFSQEKRGSGLSLKLYKANYQIGGVSPTFDPSKWDDILNIVPYVGCMKNLLVDGSTYDPMAGHYFGVESPCSGKSVYLTSFEGNGYSEFGSKSIGKNFKLGFSFKTVEPTGLMILSTFARSLESADENYYAVFMDGGKISVQIGVPLGPFDLVSGNGTRYDDGRFHSVRFFKKNRKLFLYVDDDELVELRLPKSTPTVNAPRDRGLFIGGTTLNIRAKFGETPLPVRSGFRGCIQNFHFENDLLNFNYPVSYSNQNLGQCPKHHDPDPLLFNTRYIFLNTGDSGDEGVSLTEPVIRMTGDPECVPKDPVIEQEEPFKAWHFGDGNIGGGESSYATLNLVGSRVLKQTFNITFTFRTLYPNGMFFQGLRKRGGGGYCLMSFLKDGQVMVKLHGSRPQDLVSSVSGLNDGRWHQITVVKADDKMYLHVDGRNATQTQVPKIKAIAKMHIGGVPSSEGHDCLENSIHKPEYFKGCLKNWIINSHVYSLDANTAHLSNVKPCFRNVEAGTFFRSGSYAIYSHNFTLGTMMEVQLDFRSDSRNGMLLSLVPNKGSRYPKFTIFLRDGKVVARETISLDEYDEAVANFEVDKGLVCDGHWHNVRANYEKGSITLRVDARDPIYSLEEPGAGRVDQFPSSSDVGTIYIGGMDDGASRSNSKVQFHGCIRNIVLNRQIRDWTDMAAVHNVFLNACPL</sequence>
<feature type="domain" description="Laminin G" evidence="12">
    <location>
        <begin position="2305"/>
        <end position="2503"/>
    </location>
</feature>
<proteinExistence type="predicted"/>
<dbReference type="SMART" id="SM00281">
    <property type="entry name" value="LamB"/>
    <property type="match status" value="2"/>
</dbReference>
<evidence type="ECO:0000256" key="10">
    <source>
        <dbReference type="PROSITE-ProRule" id="PRU00122"/>
    </source>
</evidence>
<feature type="domain" description="Laminin IV type A" evidence="14">
    <location>
        <begin position="584"/>
        <end position="778"/>
    </location>
</feature>
<dbReference type="InterPro" id="IPR000034">
    <property type="entry name" value="Laminin_IV"/>
</dbReference>
<dbReference type="PRINTS" id="PR00011">
    <property type="entry name" value="EGFLAMININ"/>
</dbReference>
<feature type="disulfide bond" evidence="10">
    <location>
        <begin position="2861"/>
        <end position="2888"/>
    </location>
</feature>
<dbReference type="InterPro" id="IPR000742">
    <property type="entry name" value="EGF"/>
</dbReference>
<evidence type="ECO:0000256" key="2">
    <source>
        <dbReference type="ARBA" id="ARBA00022525"/>
    </source>
</evidence>
<dbReference type="PANTHER" id="PTHR10574:SF436">
    <property type="entry name" value="LAMININ SUBUNIT ALPHA-2"/>
    <property type="match status" value="1"/>
</dbReference>
<dbReference type="SMART" id="SM00180">
    <property type="entry name" value="EGF_Lam"/>
    <property type="match status" value="17"/>
</dbReference>
<evidence type="ECO:0000256" key="3">
    <source>
        <dbReference type="ARBA" id="ARBA00022530"/>
    </source>
</evidence>
<dbReference type="PROSITE" id="PS01248">
    <property type="entry name" value="EGF_LAM_1"/>
    <property type="match status" value="5"/>
</dbReference>
<keyword evidence="6" id="KW-0084">Basement membrane</keyword>
<dbReference type="Gene3D" id="2.10.25.10">
    <property type="entry name" value="Laminin"/>
    <property type="match status" value="15"/>
</dbReference>
<feature type="domain" description="Laminin G" evidence="12">
    <location>
        <begin position="2704"/>
        <end position="2888"/>
    </location>
</feature>
<feature type="disulfide bond" evidence="11">
    <location>
        <begin position="1623"/>
        <end position="1632"/>
    </location>
</feature>
<evidence type="ECO:0000256" key="1">
    <source>
        <dbReference type="ARBA" id="ARBA00004302"/>
    </source>
</evidence>
<feature type="disulfide bond" evidence="11">
    <location>
        <begin position="1121"/>
        <end position="1133"/>
    </location>
</feature>
<feature type="domain" description="Laminin G" evidence="12">
    <location>
        <begin position="3131"/>
        <end position="3315"/>
    </location>
</feature>
<feature type="domain" description="Laminin EGF-like" evidence="13">
    <location>
        <begin position="1604"/>
        <end position="1649"/>
    </location>
</feature>
<dbReference type="InterPro" id="IPR001791">
    <property type="entry name" value="Laminin_G"/>
</dbReference>
<dbReference type="SMART" id="SM00136">
    <property type="entry name" value="LamNT"/>
    <property type="match status" value="1"/>
</dbReference>
<feature type="disulfide bond" evidence="11">
    <location>
        <begin position="997"/>
        <end position="1006"/>
    </location>
</feature>
<feature type="disulfide bond" evidence="11">
    <location>
        <begin position="1023"/>
        <end position="1035"/>
    </location>
</feature>
<feature type="domain" description="Laminin EGF-like" evidence="13">
    <location>
        <begin position="862"/>
        <end position="919"/>
    </location>
</feature>
<dbReference type="PROSITE" id="PS50027">
    <property type="entry name" value="EGF_LAM_2"/>
    <property type="match status" value="11"/>
</dbReference>
<feature type="disulfide bond" evidence="11">
    <location>
        <begin position="1708"/>
        <end position="1725"/>
    </location>
</feature>
<evidence type="ECO:0008006" key="18">
    <source>
        <dbReference type="Google" id="ProtNLM"/>
    </source>
</evidence>
<dbReference type="PROSITE" id="PS51117">
    <property type="entry name" value="LAMININ_NTER"/>
    <property type="match status" value="1"/>
</dbReference>
<feature type="domain" description="Laminin EGF-like" evidence="13">
    <location>
        <begin position="1262"/>
        <end position="1320"/>
    </location>
</feature>
<feature type="disulfide bond" evidence="11">
    <location>
        <begin position="1218"/>
        <end position="1235"/>
    </location>
</feature>
<dbReference type="PROSITE" id="PS50025">
    <property type="entry name" value="LAM_G_DOMAIN"/>
    <property type="match status" value="5"/>
</dbReference>
<evidence type="ECO:0000259" key="14">
    <source>
        <dbReference type="PROSITE" id="PS51115"/>
    </source>
</evidence>
<feature type="disulfide bond" evidence="11">
    <location>
        <begin position="830"/>
        <end position="839"/>
    </location>
</feature>
<feature type="domain" description="Laminin EGF-like" evidence="13">
    <location>
        <begin position="1121"/>
        <end position="1168"/>
    </location>
</feature>
<evidence type="ECO:0000256" key="4">
    <source>
        <dbReference type="ARBA" id="ARBA00022729"/>
    </source>
</evidence>
<evidence type="ECO:0000256" key="9">
    <source>
        <dbReference type="ARBA" id="ARBA00023292"/>
    </source>
</evidence>
<keyword evidence="8" id="KW-0325">Glycoprotein</keyword>
<feature type="disulfide bond" evidence="11">
    <location>
        <begin position="890"/>
        <end position="899"/>
    </location>
</feature>
<feature type="disulfide bond" evidence="11">
    <location>
        <begin position="1123"/>
        <end position="1140"/>
    </location>
</feature>
<dbReference type="Proteomes" id="UP001642540">
    <property type="component" value="Unassembled WGS sequence"/>
</dbReference>
<feature type="domain" description="Laminin EGF-like" evidence="13">
    <location>
        <begin position="1023"/>
        <end position="1070"/>
    </location>
</feature>
<dbReference type="SMART" id="SM00282">
    <property type="entry name" value="LamG"/>
    <property type="match status" value="5"/>
</dbReference>
<feature type="disulfide bond" evidence="11">
    <location>
        <begin position="1237"/>
        <end position="1246"/>
    </location>
</feature>
<dbReference type="InterPro" id="IPR013320">
    <property type="entry name" value="ConA-like_dom_sf"/>
</dbReference>
<keyword evidence="17" id="KW-1185">Reference proteome</keyword>
<dbReference type="PROSITE" id="PS51115">
    <property type="entry name" value="LAMININ_IVA"/>
    <property type="match status" value="2"/>
</dbReference>
<dbReference type="CDD" id="cd00110">
    <property type="entry name" value="LamG"/>
    <property type="match status" value="5"/>
</dbReference>
<comment type="subcellular location">
    <subcellularLocation>
        <location evidence="1">Secreted</location>
        <location evidence="1">Extracellular space</location>
        <location evidence="1">Extracellular matrix</location>
        <location evidence="1">Basement membrane</location>
    </subcellularLocation>
</comment>
<dbReference type="Gene3D" id="2.60.120.200">
    <property type="match status" value="5"/>
</dbReference>
<feature type="disulfide bond" evidence="11">
    <location>
        <begin position="1262"/>
        <end position="1274"/>
    </location>
</feature>
<reference evidence="16 17" key="1">
    <citation type="submission" date="2024-08" db="EMBL/GenBank/DDBJ databases">
        <authorList>
            <person name="Cucini C."/>
            <person name="Frati F."/>
        </authorList>
    </citation>
    <scope>NUCLEOTIDE SEQUENCE [LARGE SCALE GENOMIC DNA]</scope>
</reference>
<feature type="disulfide bond" evidence="11">
    <location>
        <begin position="491"/>
        <end position="500"/>
    </location>
</feature>
<feature type="disulfide bond" evidence="11">
    <location>
        <begin position="1142"/>
        <end position="1151"/>
    </location>
</feature>
<feature type="disulfide bond" evidence="11">
    <location>
        <begin position="1044"/>
        <end position="1053"/>
    </location>
</feature>
<accession>A0ABP1RJY9</accession>